<protein>
    <submittedName>
        <fullName evidence="3">RNA-directed DNA polymerase, eukaryota</fullName>
    </submittedName>
</protein>
<feature type="compositionally biased region" description="Acidic residues" evidence="1">
    <location>
        <begin position="555"/>
        <end position="565"/>
    </location>
</feature>
<keyword evidence="3" id="KW-0695">RNA-directed DNA polymerase</keyword>
<proteinExistence type="predicted"/>
<feature type="domain" description="Reverse transcriptase zinc-binding" evidence="2">
    <location>
        <begin position="398"/>
        <end position="461"/>
    </location>
</feature>
<comment type="caution">
    <text evidence="3">The sequence shown here is derived from an EMBL/GenBank/DDBJ whole genome shotgun (WGS) entry which is preliminary data.</text>
</comment>
<feature type="region of interest" description="Disordered" evidence="1">
    <location>
        <begin position="583"/>
        <end position="626"/>
    </location>
</feature>
<reference evidence="3" key="1">
    <citation type="journal article" date="2019" name="Sci. Rep.">
        <title>Draft genome of Tanacetum cinerariifolium, the natural source of mosquito coil.</title>
        <authorList>
            <person name="Yamashiro T."/>
            <person name="Shiraishi A."/>
            <person name="Satake H."/>
            <person name="Nakayama K."/>
        </authorList>
    </citation>
    <scope>NUCLEOTIDE SEQUENCE</scope>
</reference>
<evidence type="ECO:0000256" key="1">
    <source>
        <dbReference type="SAM" id="MobiDB-lite"/>
    </source>
</evidence>
<dbReference type="AlphaFoldDB" id="A0A6L2LQX4"/>
<dbReference type="PANTHER" id="PTHR33116">
    <property type="entry name" value="REVERSE TRANSCRIPTASE ZINC-BINDING DOMAIN-CONTAINING PROTEIN-RELATED-RELATED"/>
    <property type="match status" value="1"/>
</dbReference>
<feature type="compositionally biased region" description="Polar residues" evidence="1">
    <location>
        <begin position="585"/>
        <end position="596"/>
    </location>
</feature>
<dbReference type="GO" id="GO:0003964">
    <property type="term" value="F:RNA-directed DNA polymerase activity"/>
    <property type="evidence" value="ECO:0007669"/>
    <property type="project" value="UniProtKB-KW"/>
</dbReference>
<dbReference type="PANTHER" id="PTHR33116:SF79">
    <property type="entry name" value="REVERSE TRANSCRIPTASE DOMAIN, ZINC FINGER, CCHC-TYPE-RELATED"/>
    <property type="match status" value="1"/>
</dbReference>
<accession>A0A6L2LQX4</accession>
<evidence type="ECO:0000313" key="3">
    <source>
        <dbReference type="EMBL" id="GEU62495.1"/>
    </source>
</evidence>
<dbReference type="Pfam" id="PF13966">
    <property type="entry name" value="zf-RVT"/>
    <property type="match status" value="1"/>
</dbReference>
<gene>
    <name evidence="3" type="ORF">Tci_034473</name>
</gene>
<sequence length="755" mass="84940">MCKMLMEISGFDQKSYTCIVGVDRGSCGCTSSFTDYEQLGRKLLALYKFLLGINLFDGGAYLGSKGWVKLMCASDYRSIIFQASEFVKRLGGGVEMCETYGVKMFIGGCVDMKRECEGEANSEASPQPEVYGLLSSCLLQYFFYKLQLSVCKSMNDRLFNGIRLHGSLSLSHLFYADDALFIREWSDDNLRGIIQILKCFHLASGLHINLNKSQVLGVGVPRATVEAMTVSIGCFAKTLSIGGRLTLLKSVLGASPLYTLSIFKVPKGVLKEMESIQNSFFKGAELSEKKITCVAWDKVLASKKKRGLAFPRLFTLETNRNISVKDKMAVALDFSFRRPVRGGVKRNQFNDLAVIMDTVSLSSTLDRWVCSLSNDGDFYVKDARLSIDDMFLLSHTDSTRWVKGVPNKINIFAWRAQRDCLPTRLNLLRRGVILESTSCPICLAGEDDTSHVFFRCPLAQAVLRRIFRWWEVGIDTAYEIEYDVQSTEDVGIDDDYDEDEDFLVDEENEIVKPDVDVRLFGISMDLPFDNIGVTNLVSDDVLKGENVDVINADGFDSDPGNDDETNDYRRRRIRARCDGKVPVFTMSQGTGPTSQNHRMEAEPSGSSGPTTRSKKRKNTGTNHDSQACSSVLNAHYKWDLFPWVLEIKHCTYKFLSDKIFDQVRVNLDIPVKAVQDQLQRELEYSMLRDYVVELQSTNPNTTVKIAVERNIDPSLPTMVFQSIYVCLGALKLGYRARRRDLLGLDGAFMKEPFLG</sequence>
<name>A0A6L2LQX4_TANCI</name>
<keyword evidence="3" id="KW-0808">Transferase</keyword>
<evidence type="ECO:0000259" key="2">
    <source>
        <dbReference type="Pfam" id="PF13966"/>
    </source>
</evidence>
<feature type="region of interest" description="Disordered" evidence="1">
    <location>
        <begin position="552"/>
        <end position="571"/>
    </location>
</feature>
<organism evidence="3">
    <name type="scientific">Tanacetum cinerariifolium</name>
    <name type="common">Dalmatian daisy</name>
    <name type="synonym">Chrysanthemum cinerariifolium</name>
    <dbReference type="NCBI Taxonomy" id="118510"/>
    <lineage>
        <taxon>Eukaryota</taxon>
        <taxon>Viridiplantae</taxon>
        <taxon>Streptophyta</taxon>
        <taxon>Embryophyta</taxon>
        <taxon>Tracheophyta</taxon>
        <taxon>Spermatophyta</taxon>
        <taxon>Magnoliopsida</taxon>
        <taxon>eudicotyledons</taxon>
        <taxon>Gunneridae</taxon>
        <taxon>Pentapetalae</taxon>
        <taxon>asterids</taxon>
        <taxon>campanulids</taxon>
        <taxon>Asterales</taxon>
        <taxon>Asteraceae</taxon>
        <taxon>Asteroideae</taxon>
        <taxon>Anthemideae</taxon>
        <taxon>Anthemidinae</taxon>
        <taxon>Tanacetum</taxon>
    </lineage>
</organism>
<dbReference type="InterPro" id="IPR026960">
    <property type="entry name" value="RVT-Znf"/>
</dbReference>
<dbReference type="EMBL" id="BKCJ010004684">
    <property type="protein sequence ID" value="GEU62495.1"/>
    <property type="molecule type" value="Genomic_DNA"/>
</dbReference>
<keyword evidence="3" id="KW-0548">Nucleotidyltransferase</keyword>